<dbReference type="Proteomes" id="UP001431572">
    <property type="component" value="Chromosome 2"/>
</dbReference>
<evidence type="ECO:0000313" key="3">
    <source>
        <dbReference type="EMBL" id="WJW69115.1"/>
    </source>
</evidence>
<reference evidence="2 4" key="1">
    <citation type="submission" date="2020-06" db="EMBL/GenBank/DDBJ databases">
        <title>Anoxygenic phototrophic Chloroflexota member uses a Type I reaction center.</title>
        <authorList>
            <person name="Tsuji J.M."/>
            <person name="Shaw N.A."/>
            <person name="Nagashima S."/>
            <person name="Venkiteswaran J."/>
            <person name="Schiff S.L."/>
            <person name="Hanada S."/>
            <person name="Tank M."/>
            <person name="Neufeld J.D."/>
        </authorList>
    </citation>
    <scope>NUCLEOTIDE SEQUENCE [LARGE SCALE GENOMIC DNA]</scope>
    <source>
        <strain evidence="2">L227-S17</strain>
    </source>
</reference>
<feature type="domain" description="Transposase IS66 central" evidence="1">
    <location>
        <begin position="269"/>
        <end position="408"/>
    </location>
</feature>
<dbReference type="Proteomes" id="UP000521676">
    <property type="component" value="Unassembled WGS sequence"/>
</dbReference>
<keyword evidence="5" id="KW-1185">Reference proteome</keyword>
<dbReference type="InterPro" id="IPR052344">
    <property type="entry name" value="Transposase-related"/>
</dbReference>
<evidence type="ECO:0000313" key="4">
    <source>
        <dbReference type="Proteomes" id="UP000521676"/>
    </source>
</evidence>
<proteinExistence type="predicted"/>
<dbReference type="Pfam" id="PF03050">
    <property type="entry name" value="DDE_Tnp_IS66"/>
    <property type="match status" value="1"/>
</dbReference>
<evidence type="ECO:0000259" key="1">
    <source>
        <dbReference type="Pfam" id="PF03050"/>
    </source>
</evidence>
<protein>
    <submittedName>
        <fullName evidence="2">Transposase</fullName>
    </submittedName>
</protein>
<dbReference type="EMBL" id="JACATZ010000003">
    <property type="protein sequence ID" value="NWJ47204.1"/>
    <property type="molecule type" value="Genomic_DNA"/>
</dbReference>
<dbReference type="AlphaFoldDB" id="A0A8T7M562"/>
<name>A0A8T7M562_9CHLR</name>
<dbReference type="RefSeq" id="WP_341471006.1">
    <property type="nucleotide sequence ID" value="NZ_CP128400.1"/>
</dbReference>
<evidence type="ECO:0000313" key="5">
    <source>
        <dbReference type="Proteomes" id="UP001431572"/>
    </source>
</evidence>
<organism evidence="2 4">
    <name type="scientific">Candidatus Chlorohelix allophototropha</name>
    <dbReference type="NCBI Taxonomy" id="3003348"/>
    <lineage>
        <taxon>Bacteria</taxon>
        <taxon>Bacillati</taxon>
        <taxon>Chloroflexota</taxon>
        <taxon>Chloroflexia</taxon>
        <taxon>Candidatus Chloroheliales</taxon>
        <taxon>Candidatus Chloroheliaceae</taxon>
        <taxon>Candidatus Chlorohelix</taxon>
    </lineage>
</organism>
<sequence>MEIHQEQLLKVKPENLPGDAVFKGYRYVVVRDLVFQPLNIRFKKERYYSPAQKRMIEAELRQGYQGQFSPTAKALVLALYYEGLMSEPKIKELLWQAGLNISAGQLSHWLTDPTYQAQFHTESRQVLSAGLGSSKWQHIDTTSSRVAGVNWHCPIICNPLYTYYCTLTNKDRLSAIRALRGGAGKEALIIRMDKNAEAVGSLMGLTKALVDKLWELPLDQDLCEQTVNEFLAREFSQQPNYKWKRVKDALAIASYHAQVGEDLPILKILICDDAPSFQVITEEVALCWVHDGRHYKKLEPRLAYHRALLEEFRGRYWRYYRELLAYQQNPGLSEAARLDTAFNELFATHSGYKALDERIAITQAKKWGLLMVLKHPEIPLHNNPAELAVRTRVRKRDVSMFCSKLEGVRSWDTFQGLASTCRKLGINFYEYLLDRISQNGKIVGLGTLIKEKAAGLNLNGSWINDKPRPEWQPLQLRPWLR</sequence>
<evidence type="ECO:0000313" key="2">
    <source>
        <dbReference type="EMBL" id="NWJ47204.1"/>
    </source>
</evidence>
<accession>A0A8T7M562</accession>
<reference evidence="3" key="2">
    <citation type="journal article" date="2024" name="Nature">
        <title>Anoxygenic phototroph of the Chloroflexota uses a type I reaction centre.</title>
        <authorList>
            <person name="Tsuji J.M."/>
            <person name="Shaw N.A."/>
            <person name="Nagashima S."/>
            <person name="Venkiteswaran J.J."/>
            <person name="Schiff S.L."/>
            <person name="Watanabe T."/>
            <person name="Fukui M."/>
            <person name="Hanada S."/>
            <person name="Tank M."/>
            <person name="Neufeld J.D."/>
        </authorList>
    </citation>
    <scope>NUCLEOTIDE SEQUENCE</scope>
    <source>
        <strain evidence="3">L227-S17</strain>
    </source>
</reference>
<gene>
    <name evidence="2" type="ORF">HXX08_15185</name>
    <name evidence="3" type="ORF">OZ401_002708</name>
</gene>
<dbReference type="EMBL" id="CP128400">
    <property type="protein sequence ID" value="WJW69115.1"/>
    <property type="molecule type" value="Genomic_DNA"/>
</dbReference>
<dbReference type="PANTHER" id="PTHR33678">
    <property type="entry name" value="BLL1576 PROTEIN"/>
    <property type="match status" value="1"/>
</dbReference>
<dbReference type="InterPro" id="IPR004291">
    <property type="entry name" value="Transposase_IS66_central"/>
</dbReference>